<evidence type="ECO:0000256" key="7">
    <source>
        <dbReference type="ARBA" id="ARBA00022824"/>
    </source>
</evidence>
<dbReference type="InterPro" id="IPR007315">
    <property type="entry name" value="PIG-V/Gpi18"/>
</dbReference>
<feature type="region of interest" description="Disordered" evidence="10">
    <location>
        <begin position="1"/>
        <end position="20"/>
    </location>
</feature>
<feature type="transmembrane region" description="Helical" evidence="11">
    <location>
        <begin position="244"/>
        <end position="261"/>
    </location>
</feature>
<keyword evidence="4" id="KW-0328">Glycosyltransferase</keyword>
<feature type="transmembrane region" description="Helical" evidence="11">
    <location>
        <begin position="329"/>
        <end position="347"/>
    </location>
</feature>
<dbReference type="Proteomes" id="UP000601223">
    <property type="component" value="Unassembled WGS sequence"/>
</dbReference>
<keyword evidence="9 11" id="KW-0472">Membrane</keyword>
<keyword evidence="8 11" id="KW-1133">Transmembrane helix</keyword>
<dbReference type="PANTHER" id="PTHR12468">
    <property type="entry name" value="GPI MANNOSYLTRANSFERASE 2"/>
    <property type="match status" value="1"/>
</dbReference>
<keyword evidence="7" id="KW-0256">Endoplasmic reticulum</keyword>
<evidence type="ECO:0000313" key="13">
    <source>
        <dbReference type="Proteomes" id="UP000601223"/>
    </source>
</evidence>
<proteinExistence type="predicted"/>
<evidence type="ECO:0000256" key="11">
    <source>
        <dbReference type="SAM" id="Phobius"/>
    </source>
</evidence>
<dbReference type="PANTHER" id="PTHR12468:SF2">
    <property type="entry name" value="GPI MANNOSYLTRANSFERASE 2"/>
    <property type="match status" value="1"/>
</dbReference>
<evidence type="ECO:0000256" key="4">
    <source>
        <dbReference type="ARBA" id="ARBA00022676"/>
    </source>
</evidence>
<keyword evidence="5" id="KW-0808">Transferase</keyword>
<evidence type="ECO:0000256" key="10">
    <source>
        <dbReference type="SAM" id="MobiDB-lite"/>
    </source>
</evidence>
<evidence type="ECO:0000256" key="5">
    <source>
        <dbReference type="ARBA" id="ARBA00022679"/>
    </source>
</evidence>
<evidence type="ECO:0000256" key="6">
    <source>
        <dbReference type="ARBA" id="ARBA00022692"/>
    </source>
</evidence>
<keyword evidence="13" id="KW-1185">Reference proteome</keyword>
<evidence type="ECO:0000256" key="2">
    <source>
        <dbReference type="ARBA" id="ARBA00004687"/>
    </source>
</evidence>
<evidence type="ECO:0000256" key="9">
    <source>
        <dbReference type="ARBA" id="ARBA00023136"/>
    </source>
</evidence>
<feature type="transmembrane region" description="Helical" evidence="11">
    <location>
        <begin position="120"/>
        <end position="142"/>
    </location>
</feature>
<feature type="transmembrane region" description="Helical" evidence="11">
    <location>
        <begin position="28"/>
        <end position="53"/>
    </location>
</feature>
<dbReference type="GO" id="GO:0000009">
    <property type="term" value="F:alpha-1,6-mannosyltransferase activity"/>
    <property type="evidence" value="ECO:0007669"/>
    <property type="project" value="InterPro"/>
</dbReference>
<feature type="transmembrane region" description="Helical" evidence="11">
    <location>
        <begin position="304"/>
        <end position="322"/>
    </location>
</feature>
<dbReference type="AlphaFoldDB" id="A0A8J3NK83"/>
<keyword evidence="3" id="KW-0337">GPI-anchor biosynthesis</keyword>
<dbReference type="GO" id="GO:0004376">
    <property type="term" value="F:GPI mannosyltransferase activity"/>
    <property type="evidence" value="ECO:0007669"/>
    <property type="project" value="InterPro"/>
</dbReference>
<keyword evidence="6 11" id="KW-0812">Transmembrane</keyword>
<name>A0A8J3NK83_9ACTN</name>
<evidence type="ECO:0000313" key="12">
    <source>
        <dbReference type="EMBL" id="GIF83817.1"/>
    </source>
</evidence>
<comment type="subcellular location">
    <subcellularLocation>
        <location evidence="1">Endoplasmic reticulum membrane</location>
        <topology evidence="1">Multi-pass membrane protein</topology>
    </subcellularLocation>
</comment>
<protein>
    <submittedName>
        <fullName evidence="12">Membrane protein</fullName>
    </submittedName>
</protein>
<dbReference type="EMBL" id="BONF01000031">
    <property type="protein sequence ID" value="GIF83817.1"/>
    <property type="molecule type" value="Genomic_DNA"/>
</dbReference>
<evidence type="ECO:0000256" key="1">
    <source>
        <dbReference type="ARBA" id="ARBA00004477"/>
    </source>
</evidence>
<dbReference type="GO" id="GO:0016020">
    <property type="term" value="C:membrane"/>
    <property type="evidence" value="ECO:0007669"/>
    <property type="project" value="GOC"/>
</dbReference>
<feature type="transmembrane region" description="Helical" evidence="11">
    <location>
        <begin position="353"/>
        <end position="370"/>
    </location>
</feature>
<sequence length="403" mass="42744">MTVAAPAHLDNPPTDAGRKPRLWRRAGGLRGVAAAFVVVAALRCAQLGAVWAMSPPDSPKTLWQRLLLWDGGWLLDVAVNGYPSGYTYRDGEITGNGFAFFPLFPLLVRGGTALGLPPEAASLLTAHLAALAAGVLVYLLGVGLWGRRVGYALVVLVCAQPMAVVLGMGYTESLFLALVAGALLAAHERVWWAAGLAGLGAALTRPTGAAVGVALAVAVLLLWWRSRRGEVTLRRYELPQAVTAAGLALAGVPLFLAWVGVRVGEWDAWFTVQTRGWGTTFDFGKGVLDFIASAVLGGEGVVEIVTVLLIVVALLLAVYAAGERVWPPLLVYGLIALVLVLGQAGYWHSKPRLLVPVLLLCCVPLARGLARVSTGTSVVLLMMWSAFGLWFGAHMITVWPYTI</sequence>
<organism evidence="12 13">
    <name type="scientific">Catellatospora bangladeshensis</name>
    <dbReference type="NCBI Taxonomy" id="310355"/>
    <lineage>
        <taxon>Bacteria</taxon>
        <taxon>Bacillati</taxon>
        <taxon>Actinomycetota</taxon>
        <taxon>Actinomycetes</taxon>
        <taxon>Micromonosporales</taxon>
        <taxon>Micromonosporaceae</taxon>
        <taxon>Catellatospora</taxon>
    </lineage>
</organism>
<feature type="transmembrane region" description="Helical" evidence="11">
    <location>
        <begin position="377"/>
        <end position="401"/>
    </location>
</feature>
<dbReference type="RefSeq" id="WP_203751149.1">
    <property type="nucleotide sequence ID" value="NZ_BONF01000031.1"/>
</dbReference>
<comment type="caution">
    <text evidence="12">The sequence shown here is derived from an EMBL/GenBank/DDBJ whole genome shotgun (WGS) entry which is preliminary data.</text>
</comment>
<evidence type="ECO:0000256" key="8">
    <source>
        <dbReference type="ARBA" id="ARBA00022989"/>
    </source>
</evidence>
<feature type="transmembrane region" description="Helical" evidence="11">
    <location>
        <begin position="149"/>
        <end position="170"/>
    </location>
</feature>
<dbReference type="GO" id="GO:0006506">
    <property type="term" value="P:GPI anchor biosynthetic process"/>
    <property type="evidence" value="ECO:0007669"/>
    <property type="project" value="UniProtKB-UniPathway"/>
</dbReference>
<gene>
    <name evidence="12" type="ORF">Cba03nite_51660</name>
</gene>
<dbReference type="UniPathway" id="UPA00196"/>
<feature type="transmembrane region" description="Helical" evidence="11">
    <location>
        <begin position="190"/>
        <end position="223"/>
    </location>
</feature>
<accession>A0A8J3NK83</accession>
<evidence type="ECO:0000256" key="3">
    <source>
        <dbReference type="ARBA" id="ARBA00022502"/>
    </source>
</evidence>
<reference evidence="12 13" key="1">
    <citation type="submission" date="2021-01" db="EMBL/GenBank/DDBJ databases">
        <title>Whole genome shotgun sequence of Catellatospora bangladeshensis NBRC 107357.</title>
        <authorList>
            <person name="Komaki H."/>
            <person name="Tamura T."/>
        </authorList>
    </citation>
    <scope>NUCLEOTIDE SEQUENCE [LARGE SCALE GENOMIC DNA]</scope>
    <source>
        <strain evidence="12 13">NBRC 107357</strain>
    </source>
</reference>
<comment type="pathway">
    <text evidence="2">Glycolipid biosynthesis; glycosylphosphatidylinositol-anchor biosynthesis.</text>
</comment>